<dbReference type="InterPro" id="IPR016024">
    <property type="entry name" value="ARM-type_fold"/>
</dbReference>
<feature type="domain" description="U3 small nucleolar RNA-associated protein 10 N-terminal" evidence="1">
    <location>
        <begin position="232"/>
        <end position="397"/>
    </location>
</feature>
<dbReference type="PANTHER" id="PTHR13457">
    <property type="entry name" value="BAP28"/>
    <property type="match status" value="1"/>
</dbReference>
<dbReference type="GO" id="GO:0045943">
    <property type="term" value="P:positive regulation of transcription by RNA polymerase I"/>
    <property type="evidence" value="ECO:0007669"/>
    <property type="project" value="TreeGrafter"/>
</dbReference>
<dbReference type="SUPFAM" id="SSF48371">
    <property type="entry name" value="ARM repeat"/>
    <property type="match status" value="1"/>
</dbReference>
<protein>
    <recommendedName>
        <fullName evidence="1">U3 small nucleolar RNA-associated protein 10 N-terminal domain-containing protein</fullName>
    </recommendedName>
</protein>
<dbReference type="GO" id="GO:0032040">
    <property type="term" value="C:small-subunit processome"/>
    <property type="evidence" value="ECO:0007669"/>
    <property type="project" value="TreeGrafter"/>
</dbReference>
<dbReference type="Proteomes" id="UP000652761">
    <property type="component" value="Unassembled WGS sequence"/>
</dbReference>
<dbReference type="InterPro" id="IPR040191">
    <property type="entry name" value="UTP10"/>
</dbReference>
<organism evidence="2 3">
    <name type="scientific">Colocasia esculenta</name>
    <name type="common">Wild taro</name>
    <name type="synonym">Arum esculentum</name>
    <dbReference type="NCBI Taxonomy" id="4460"/>
    <lineage>
        <taxon>Eukaryota</taxon>
        <taxon>Viridiplantae</taxon>
        <taxon>Streptophyta</taxon>
        <taxon>Embryophyta</taxon>
        <taxon>Tracheophyta</taxon>
        <taxon>Spermatophyta</taxon>
        <taxon>Magnoliopsida</taxon>
        <taxon>Liliopsida</taxon>
        <taxon>Araceae</taxon>
        <taxon>Aroideae</taxon>
        <taxon>Colocasieae</taxon>
        <taxon>Colocasia</taxon>
    </lineage>
</organism>
<dbReference type="GO" id="GO:0030515">
    <property type="term" value="F:snoRNA binding"/>
    <property type="evidence" value="ECO:0007669"/>
    <property type="project" value="TreeGrafter"/>
</dbReference>
<evidence type="ECO:0000259" key="1">
    <source>
        <dbReference type="Pfam" id="PF12397"/>
    </source>
</evidence>
<dbReference type="GO" id="GO:0034455">
    <property type="term" value="C:t-UTP complex"/>
    <property type="evidence" value="ECO:0007669"/>
    <property type="project" value="TreeGrafter"/>
</dbReference>
<comment type="caution">
    <text evidence="2">The sequence shown here is derived from an EMBL/GenBank/DDBJ whole genome shotgun (WGS) entry which is preliminary data.</text>
</comment>
<dbReference type="EMBL" id="NMUH01003373">
    <property type="protein sequence ID" value="MQM05219.1"/>
    <property type="molecule type" value="Genomic_DNA"/>
</dbReference>
<dbReference type="InterPro" id="IPR022125">
    <property type="entry name" value="U3snoRNP10_N"/>
</dbReference>
<reference evidence="2" key="1">
    <citation type="submission" date="2017-07" db="EMBL/GenBank/DDBJ databases">
        <title>Taro Niue Genome Assembly and Annotation.</title>
        <authorList>
            <person name="Atibalentja N."/>
            <person name="Keating K."/>
            <person name="Fields C.J."/>
        </authorList>
    </citation>
    <scope>NUCLEOTIDE SEQUENCE</scope>
    <source>
        <strain evidence="2">Niue_2</strain>
        <tissue evidence="2">Leaf</tissue>
    </source>
</reference>
<keyword evidence="3" id="KW-1185">Reference proteome</keyword>
<proteinExistence type="predicted"/>
<dbReference type="AlphaFoldDB" id="A0A843W743"/>
<gene>
    <name evidence="2" type="ORF">Taro_038031</name>
</gene>
<accession>A0A843W743</accession>
<evidence type="ECO:0000313" key="2">
    <source>
        <dbReference type="EMBL" id="MQM05219.1"/>
    </source>
</evidence>
<evidence type="ECO:0000313" key="3">
    <source>
        <dbReference type="Proteomes" id="UP000652761"/>
    </source>
</evidence>
<dbReference type="GO" id="GO:0030686">
    <property type="term" value="C:90S preribosome"/>
    <property type="evidence" value="ECO:0007669"/>
    <property type="project" value="TreeGrafter"/>
</dbReference>
<sequence length="716" mass="80159">MAASITAQLQVIKASFRGREDPVRRPFTRPSVLFDPKEAADIDLRTILPIAASGLDVLVGLDARFGGYRDTLFSHTSLDMDREKMEPKEEEKVNKSVASYLRLLSGYLQLPAALKTLEYLIRRYRVHVFNVDELVLCALPYHDTHAFVRIIQLLDLGNGKWGFLEGVKSTGAPPPRKNIVQQCIRDKGVLEVLCNYASPTKEFQHSRVVVCFCTAVLVEALGTVHQLDSDTVKRVLPFVFSGLNPAMRGGRDDKAGALMVAGLVASRAALVPKLLNNLISFIARMAQQDTKELSDVPWLRMALMTIVNLVQPPSLLLQRGGIPRVKVQLPPVPFFLLALPYPVQPLLPPRSATQSSQSIPKKALKCLIDIRDFPAVLRGLSEEFNIKKFTCIFLETLIDHSSSDSSYCLALTTIIETIPMKDFIHTIVSKVLSFCVKWTKSVNTTDLPEAGRWVKQILIVIDRNYSSELRAAVGRFLEKSQVDSKEGGDIMKTLCFIVDGSLDMPLEISDSKIWFSLEHPKAMVRRTALSHLSASSLHEGKDIDVQKLLKFQDVILRRLHDDELSVVQAALSIDGLSGIITPPRLLNAFQDVLIRCIDILNTGAAHTISNACEVTISCLKCTFVNFHLRESSYLREVATMFFPFLLVLPKTWRISLKALELTKELCWPFYSDSLASYDVPSFQVKLSDRVLDPETVNSGEFFCLKGRVMYLFFLFA</sequence>
<dbReference type="Pfam" id="PF12397">
    <property type="entry name" value="U3snoRNP10"/>
    <property type="match status" value="1"/>
</dbReference>
<dbReference type="PANTHER" id="PTHR13457:SF1">
    <property type="entry name" value="HEAT REPEAT-CONTAINING PROTEIN 1"/>
    <property type="match status" value="1"/>
</dbReference>
<name>A0A843W743_COLES</name>
<dbReference type="OrthoDB" id="31183at2759"/>
<dbReference type="GO" id="GO:0000462">
    <property type="term" value="P:maturation of SSU-rRNA from tricistronic rRNA transcript (SSU-rRNA, 5.8S rRNA, LSU-rRNA)"/>
    <property type="evidence" value="ECO:0007669"/>
    <property type="project" value="TreeGrafter"/>
</dbReference>